<gene>
    <name evidence="1" type="ORF">NOCA1120471</name>
</gene>
<proteinExistence type="predicted"/>
<dbReference type="AlphaFoldDB" id="A0A2P2C8X0"/>
<protein>
    <submittedName>
        <fullName evidence="1">Transcriptional regulator, TetR family</fullName>
    </submittedName>
</protein>
<dbReference type="SUPFAM" id="SSF48498">
    <property type="entry name" value="Tetracyclin repressor-like, C-terminal domain"/>
    <property type="match status" value="1"/>
</dbReference>
<dbReference type="Gene3D" id="1.10.357.10">
    <property type="entry name" value="Tetracycline Repressor, domain 2"/>
    <property type="match status" value="1"/>
</dbReference>
<accession>A0A2P2C8X0</accession>
<dbReference type="EMBL" id="CZKB01000004">
    <property type="protein sequence ID" value="CUR57282.1"/>
    <property type="molecule type" value="Genomic_DNA"/>
</dbReference>
<name>A0A2P2C8X0_9ZZZZ</name>
<organism evidence="1">
    <name type="scientific">metagenome</name>
    <dbReference type="NCBI Taxonomy" id="256318"/>
    <lineage>
        <taxon>unclassified sequences</taxon>
        <taxon>metagenomes</taxon>
    </lineage>
</organism>
<dbReference type="InterPro" id="IPR036271">
    <property type="entry name" value="Tet_transcr_reg_TetR-rel_C_sf"/>
</dbReference>
<sequence length="116" mass="12340">MAGSTARGRLAAYVEGVVSYADAHRAPMSALLQVAMAGGGGATTHESSDLSHLERILEDGQAQGEMRAFDVRVMATTVQRAVETVPFQLQADPDLDCAAYARELVELFDRATRADG</sequence>
<reference evidence="1" key="1">
    <citation type="submission" date="2015-08" db="EMBL/GenBank/DDBJ databases">
        <authorList>
            <person name="Babu N.S."/>
            <person name="Beckwith C.J."/>
            <person name="Beseler K.G."/>
            <person name="Brison A."/>
            <person name="Carone J.V."/>
            <person name="Caskin T.P."/>
            <person name="Diamond M."/>
            <person name="Durham M.E."/>
            <person name="Foxe J.M."/>
            <person name="Go M."/>
            <person name="Henderson B.A."/>
            <person name="Jones I.B."/>
            <person name="McGettigan J.A."/>
            <person name="Micheletti S.J."/>
            <person name="Nasrallah M.E."/>
            <person name="Ortiz D."/>
            <person name="Piller C.R."/>
            <person name="Privatt S.R."/>
            <person name="Schneider S.L."/>
            <person name="Sharp S."/>
            <person name="Smith T.C."/>
            <person name="Stanton J.D."/>
            <person name="Ullery H.E."/>
            <person name="Wilson R.J."/>
            <person name="Serrano M.G."/>
            <person name="Buck G."/>
            <person name="Lee V."/>
            <person name="Wang Y."/>
            <person name="Carvalho R."/>
            <person name="Voegtly L."/>
            <person name="Shi R."/>
            <person name="Duckworth R."/>
            <person name="Johnson A."/>
            <person name="Loviza R."/>
            <person name="Walstead R."/>
            <person name="Shah Z."/>
            <person name="Kiflezghi M."/>
            <person name="Wade K."/>
            <person name="Ball S.L."/>
            <person name="Bradley K.W."/>
            <person name="Asai D.J."/>
            <person name="Bowman C.A."/>
            <person name="Russell D.A."/>
            <person name="Pope W.H."/>
            <person name="Jacobs-Sera D."/>
            <person name="Hendrix R.W."/>
            <person name="Hatfull G.F."/>
        </authorList>
    </citation>
    <scope>NUCLEOTIDE SEQUENCE</scope>
</reference>
<evidence type="ECO:0000313" key="1">
    <source>
        <dbReference type="EMBL" id="CUR57282.1"/>
    </source>
</evidence>